<keyword evidence="4" id="KW-0904">Protein phosphatase</keyword>
<dbReference type="Gene3D" id="3.40.50.2300">
    <property type="match status" value="1"/>
</dbReference>
<organism evidence="7 8">
    <name type="scientific">Aristophania vespae</name>
    <dbReference type="NCBI Taxonomy" id="2697033"/>
    <lineage>
        <taxon>Bacteria</taxon>
        <taxon>Pseudomonadati</taxon>
        <taxon>Pseudomonadota</taxon>
        <taxon>Alphaproteobacteria</taxon>
        <taxon>Acetobacterales</taxon>
        <taxon>Acetobacteraceae</taxon>
        <taxon>Aristophania</taxon>
    </lineage>
</organism>
<dbReference type="InterPro" id="IPR036196">
    <property type="entry name" value="Ptyr_pPase_sf"/>
</dbReference>
<dbReference type="InterPro" id="IPR023485">
    <property type="entry name" value="Ptyr_pPase"/>
</dbReference>
<evidence type="ECO:0000256" key="2">
    <source>
        <dbReference type="ARBA" id="ARBA00013064"/>
    </source>
</evidence>
<gene>
    <name evidence="7" type="ORF">GT348_06430</name>
</gene>
<protein>
    <recommendedName>
        <fullName evidence="2">protein-tyrosine-phosphatase</fullName>
        <ecNumber evidence="2">3.1.3.48</ecNumber>
    </recommendedName>
</protein>
<dbReference type="Proteomes" id="UP000463975">
    <property type="component" value="Chromosome"/>
</dbReference>
<evidence type="ECO:0000256" key="1">
    <source>
        <dbReference type="ARBA" id="ARBA00011063"/>
    </source>
</evidence>
<dbReference type="EC" id="3.1.3.48" evidence="2"/>
<dbReference type="PANTHER" id="PTHR11717:SF7">
    <property type="entry name" value="LOW MOLECULAR WEIGHT PHOSPHOTYROSINE PROTEIN PHOSPHATASE"/>
    <property type="match status" value="1"/>
</dbReference>
<feature type="active site" description="Proton donor" evidence="5">
    <location>
        <position position="129"/>
    </location>
</feature>
<evidence type="ECO:0000313" key="8">
    <source>
        <dbReference type="Proteomes" id="UP000463975"/>
    </source>
</evidence>
<dbReference type="InterPro" id="IPR017867">
    <property type="entry name" value="Tyr_phospatase_low_mol_wt"/>
</dbReference>
<keyword evidence="3" id="KW-0378">Hydrolase</keyword>
<dbReference type="PRINTS" id="PR00719">
    <property type="entry name" value="LMWPTPASE"/>
</dbReference>
<dbReference type="RefSeq" id="WP_160618999.1">
    <property type="nucleotide sequence ID" value="NZ_CP047652.1"/>
</dbReference>
<reference evidence="7 8" key="1">
    <citation type="submission" date="2020-01" db="EMBL/GenBank/DDBJ databases">
        <title>Genome sequencing of strain KACC 21507.</title>
        <authorList>
            <person name="Heo J."/>
            <person name="Kim S.-J."/>
            <person name="Kim J.-S."/>
            <person name="Hong S.-B."/>
            <person name="Kwon S.-W."/>
        </authorList>
    </citation>
    <scope>NUCLEOTIDE SEQUENCE [LARGE SCALE GENOMIC DNA]</scope>
    <source>
        <strain evidence="7 8">KACC 21507</strain>
    </source>
</reference>
<dbReference type="PANTHER" id="PTHR11717">
    <property type="entry name" value="LOW MOLECULAR WEIGHT PROTEIN TYROSINE PHOSPHATASE"/>
    <property type="match status" value="1"/>
</dbReference>
<keyword evidence="8" id="KW-1185">Reference proteome</keyword>
<dbReference type="InterPro" id="IPR050438">
    <property type="entry name" value="LMW_PTPase"/>
</dbReference>
<feature type="active site" evidence="5">
    <location>
        <position position="20"/>
    </location>
</feature>
<evidence type="ECO:0000259" key="6">
    <source>
        <dbReference type="SMART" id="SM00226"/>
    </source>
</evidence>
<dbReference type="GO" id="GO:0004725">
    <property type="term" value="F:protein tyrosine phosphatase activity"/>
    <property type="evidence" value="ECO:0007669"/>
    <property type="project" value="UniProtKB-EC"/>
</dbReference>
<accession>A0A6P1NC63</accession>
<feature type="domain" description="Phosphotyrosine protein phosphatase I" evidence="6">
    <location>
        <begin position="8"/>
        <end position="155"/>
    </location>
</feature>
<feature type="active site" description="Nucleophile" evidence="5">
    <location>
        <position position="14"/>
    </location>
</feature>
<evidence type="ECO:0000256" key="4">
    <source>
        <dbReference type="ARBA" id="ARBA00022912"/>
    </source>
</evidence>
<dbReference type="CDD" id="cd16343">
    <property type="entry name" value="LMWPTP"/>
    <property type="match status" value="1"/>
</dbReference>
<dbReference type="SUPFAM" id="SSF52788">
    <property type="entry name" value="Phosphotyrosine protein phosphatases I"/>
    <property type="match status" value="1"/>
</dbReference>
<comment type="similarity">
    <text evidence="1">Belongs to the low molecular weight phosphotyrosine protein phosphatase family.</text>
</comment>
<sequence length="162" mass="17999">MTKSSEKPSFLFVCTGNICRSPLAELAMREEARKRGLDLFIDSAGTGDWHLGYPPDPRAQAVAKREGLDISQLRARKVSTADFRKFSHIIALDKSHYKTLNRLKPAGSDAKVILLLDCVQGRKGQDVEDPYYGSDKDFDTSWHDVQEGCHALAEQTLSSLSS</sequence>
<dbReference type="Pfam" id="PF01451">
    <property type="entry name" value="LMWPc"/>
    <property type="match status" value="1"/>
</dbReference>
<evidence type="ECO:0000256" key="3">
    <source>
        <dbReference type="ARBA" id="ARBA00022801"/>
    </source>
</evidence>
<name>A0A6P1NC63_9PROT</name>
<dbReference type="AlphaFoldDB" id="A0A6P1NC63"/>
<evidence type="ECO:0000313" key="7">
    <source>
        <dbReference type="EMBL" id="QHI95926.1"/>
    </source>
</evidence>
<proteinExistence type="inferred from homology"/>
<evidence type="ECO:0000256" key="5">
    <source>
        <dbReference type="PIRSR" id="PIRSR617867-1"/>
    </source>
</evidence>
<dbReference type="KEGG" id="bomb:GT348_06430"/>
<dbReference type="SMART" id="SM00226">
    <property type="entry name" value="LMWPc"/>
    <property type="match status" value="1"/>
</dbReference>
<dbReference type="EMBL" id="CP047652">
    <property type="protein sequence ID" value="QHI95926.1"/>
    <property type="molecule type" value="Genomic_DNA"/>
</dbReference>